<accession>A0A7R9LS20</accession>
<dbReference type="EMBL" id="CAJPIZ010036074">
    <property type="protein sequence ID" value="CAG2120903.1"/>
    <property type="molecule type" value="Genomic_DNA"/>
</dbReference>
<reference evidence="1" key="1">
    <citation type="submission" date="2020-11" db="EMBL/GenBank/DDBJ databases">
        <authorList>
            <person name="Tran Van P."/>
        </authorList>
    </citation>
    <scope>NUCLEOTIDE SEQUENCE</scope>
</reference>
<dbReference type="EMBL" id="OC890649">
    <property type="protein sequence ID" value="CAD7646165.1"/>
    <property type="molecule type" value="Genomic_DNA"/>
</dbReference>
<evidence type="ECO:0000313" key="1">
    <source>
        <dbReference type="EMBL" id="CAD7646165.1"/>
    </source>
</evidence>
<evidence type="ECO:0000313" key="2">
    <source>
        <dbReference type="Proteomes" id="UP000759131"/>
    </source>
</evidence>
<dbReference type="AlphaFoldDB" id="A0A7R9LS20"/>
<feature type="non-terminal residue" evidence="1">
    <location>
        <position position="1"/>
    </location>
</feature>
<keyword evidence="2" id="KW-1185">Reference proteome</keyword>
<sequence>MKMISLHDLFNAEIGNDFIFTDQSLSAIPMTGQSCYIPSTDLVTMKPPHNEHVYNICHNAITSGRESQQLSSLDEEDRDAD</sequence>
<gene>
    <name evidence="1" type="ORF">OSB1V03_LOCUS20849</name>
</gene>
<protein>
    <submittedName>
        <fullName evidence="1">Uncharacterized protein</fullName>
    </submittedName>
</protein>
<name>A0A7R9LS20_9ACAR</name>
<proteinExistence type="predicted"/>
<dbReference type="PROSITE" id="PS51257">
    <property type="entry name" value="PROKAR_LIPOPROTEIN"/>
    <property type="match status" value="1"/>
</dbReference>
<dbReference type="Proteomes" id="UP000759131">
    <property type="component" value="Unassembled WGS sequence"/>
</dbReference>
<dbReference type="OrthoDB" id="6528799at2759"/>
<organism evidence="1">
    <name type="scientific">Medioppia subpectinata</name>
    <dbReference type="NCBI Taxonomy" id="1979941"/>
    <lineage>
        <taxon>Eukaryota</taxon>
        <taxon>Metazoa</taxon>
        <taxon>Ecdysozoa</taxon>
        <taxon>Arthropoda</taxon>
        <taxon>Chelicerata</taxon>
        <taxon>Arachnida</taxon>
        <taxon>Acari</taxon>
        <taxon>Acariformes</taxon>
        <taxon>Sarcoptiformes</taxon>
        <taxon>Oribatida</taxon>
        <taxon>Brachypylina</taxon>
        <taxon>Oppioidea</taxon>
        <taxon>Oppiidae</taxon>
        <taxon>Medioppia</taxon>
    </lineage>
</organism>